<dbReference type="OrthoDB" id="3322489at2"/>
<name>A0A2S9YBJ2_9BACT</name>
<dbReference type="EMBL" id="PVNK01000119">
    <property type="protein sequence ID" value="PRQ02381.1"/>
    <property type="molecule type" value="Genomic_DNA"/>
</dbReference>
<dbReference type="InterPro" id="IPR003959">
    <property type="entry name" value="ATPase_AAA_core"/>
</dbReference>
<dbReference type="PANTHER" id="PTHR43581">
    <property type="entry name" value="ATP/GTP PHOSPHATASE"/>
    <property type="match status" value="1"/>
</dbReference>
<protein>
    <recommendedName>
        <fullName evidence="1">ATPase AAA-type core domain-containing protein</fullName>
    </recommendedName>
</protein>
<dbReference type="PANTHER" id="PTHR43581:SF2">
    <property type="entry name" value="EXCINUCLEASE ATPASE SUBUNIT"/>
    <property type="match status" value="1"/>
</dbReference>
<feature type="domain" description="ATPase AAA-type core" evidence="1">
    <location>
        <begin position="223"/>
        <end position="302"/>
    </location>
</feature>
<evidence type="ECO:0000259" key="1">
    <source>
        <dbReference type="Pfam" id="PF13304"/>
    </source>
</evidence>
<proteinExistence type="predicted"/>
<dbReference type="Pfam" id="PF13304">
    <property type="entry name" value="AAA_21"/>
    <property type="match status" value="1"/>
</dbReference>
<dbReference type="InterPro" id="IPR027417">
    <property type="entry name" value="P-loop_NTPase"/>
</dbReference>
<reference evidence="2 3" key="1">
    <citation type="submission" date="2018-03" db="EMBL/GenBank/DDBJ databases">
        <title>Draft Genome Sequences of the Obligatory Marine Myxobacteria Enhygromyxa salina SWB005.</title>
        <authorList>
            <person name="Poehlein A."/>
            <person name="Moghaddam J.A."/>
            <person name="Harms H."/>
            <person name="Alanjari M."/>
            <person name="Koenig G.M."/>
            <person name="Daniel R."/>
            <person name="Schaeberle T.F."/>
        </authorList>
    </citation>
    <scope>NUCLEOTIDE SEQUENCE [LARGE SCALE GENOMIC DNA]</scope>
    <source>
        <strain evidence="2 3">SWB005</strain>
    </source>
</reference>
<organism evidence="2 3">
    <name type="scientific">Enhygromyxa salina</name>
    <dbReference type="NCBI Taxonomy" id="215803"/>
    <lineage>
        <taxon>Bacteria</taxon>
        <taxon>Pseudomonadati</taxon>
        <taxon>Myxococcota</taxon>
        <taxon>Polyangia</taxon>
        <taxon>Nannocystales</taxon>
        <taxon>Nannocystaceae</taxon>
        <taxon>Enhygromyxa</taxon>
    </lineage>
</organism>
<comment type="caution">
    <text evidence="2">The sequence shown here is derived from an EMBL/GenBank/DDBJ whole genome shotgun (WGS) entry which is preliminary data.</text>
</comment>
<evidence type="ECO:0000313" key="2">
    <source>
        <dbReference type="EMBL" id="PRQ02381.1"/>
    </source>
</evidence>
<dbReference type="GO" id="GO:0016887">
    <property type="term" value="F:ATP hydrolysis activity"/>
    <property type="evidence" value="ECO:0007669"/>
    <property type="project" value="InterPro"/>
</dbReference>
<dbReference type="Gene3D" id="3.40.50.300">
    <property type="entry name" value="P-loop containing nucleotide triphosphate hydrolases"/>
    <property type="match status" value="1"/>
</dbReference>
<evidence type="ECO:0000313" key="3">
    <source>
        <dbReference type="Proteomes" id="UP000237968"/>
    </source>
</evidence>
<accession>A0A2S9YBJ2</accession>
<sequence length="373" mass="40683">MPGSITQFSLESYKAFDAPVELDLAPLTIVLGRNNAGKSALVRAPVFATSGFSTRARRPFDLSPRGRPFGRSLRDCAFDQRLTGLVVGVRVGECSVRLAAFEAEDGAQQIVEASVGDEAFDGPAWAEVRDAICRHEALCELGERIAWLSDERTIHAGQADDAPPDRLEPEGSGSLAWLHHAQRTPRGREGLDALTTWLGRHMGLDLEVRLANGQLECFVRPRNTTAELHPSQVGSGFRQLLPVLAALFVDPGEQPAPLLIIEHPELHLHPGLHGDIGELLLSRALLAESPPLLVESHSDALLLRARALVAEGQASKDDVAVYFVEPGQRGSTLRRIWLDEAGTPDWWPRGVFAEPTAEFRRIRRALNKGEGVA</sequence>
<dbReference type="AlphaFoldDB" id="A0A2S9YBJ2"/>
<dbReference type="GO" id="GO:0005524">
    <property type="term" value="F:ATP binding"/>
    <property type="evidence" value="ECO:0007669"/>
    <property type="project" value="InterPro"/>
</dbReference>
<dbReference type="InterPro" id="IPR051396">
    <property type="entry name" value="Bact_Antivir_Def_Nuclease"/>
</dbReference>
<keyword evidence="3" id="KW-1185">Reference proteome</keyword>
<dbReference type="RefSeq" id="WP_106391727.1">
    <property type="nucleotide sequence ID" value="NZ_PVNK01000119.1"/>
</dbReference>
<gene>
    <name evidence="2" type="ORF">ENSA5_23080</name>
</gene>
<dbReference type="Proteomes" id="UP000237968">
    <property type="component" value="Unassembled WGS sequence"/>
</dbReference>
<dbReference type="SUPFAM" id="SSF52540">
    <property type="entry name" value="P-loop containing nucleoside triphosphate hydrolases"/>
    <property type="match status" value="1"/>
</dbReference>